<comment type="caution">
    <text evidence="6">The sequence shown here is derived from an EMBL/GenBank/DDBJ whole genome shotgun (WGS) entry which is preliminary data.</text>
</comment>
<proteinExistence type="inferred from homology"/>
<evidence type="ECO:0000259" key="5">
    <source>
        <dbReference type="Pfam" id="PF13657"/>
    </source>
</evidence>
<dbReference type="Proteomes" id="UP000308508">
    <property type="component" value="Unassembled WGS sequence"/>
</dbReference>
<dbReference type="InterPro" id="IPR017508">
    <property type="entry name" value="HipA_N1"/>
</dbReference>
<evidence type="ECO:0000256" key="1">
    <source>
        <dbReference type="ARBA" id="ARBA00010164"/>
    </source>
</evidence>
<keyword evidence="2" id="KW-0808">Transferase</keyword>
<dbReference type="STRING" id="1123377.GCA_000423885_01660"/>
<keyword evidence="3" id="KW-0418">Kinase</keyword>
<sequence>MKHVDVIEVRIWGKRVGAVAQDPRLGAYVFEYADSWRRTGIALSPFMLPLDRADGRFSFPALDPDAFHRLPGLLADALPDDFGNQLINGWMASHGVRPEEVTALDRLAYMGRRGMGALEFRPTRGGNTETAAPIEMKTLVEVARKAVHGGLAGDPEAQAALASIIRVGTSAGGARAKAVVAWNPATHELRSGQFDAAPGFEHWLLKFDGMGADQELGQSQCYGRREYAYHLMATAAGIAMSECRLLEENGRAHFMTRRFDRDGNRKIHMQTLAALQHMSHKQRRTHAYESLFITAHGLGLPGRDMEQLFLRMAFNVAGKNHDDHTKNFAFLLREGGAWELAPAYDVTHAYNPAGEWTQHHLMSVAGKFDDITADDLHEVAARFGIRNPSALMDQVDAAIARWPEFAQAAGLPAADRDDVGRLLIRLR</sequence>
<dbReference type="Pfam" id="PF07804">
    <property type="entry name" value="HipA_C"/>
    <property type="match status" value="1"/>
</dbReference>
<evidence type="ECO:0000256" key="2">
    <source>
        <dbReference type="ARBA" id="ARBA00022679"/>
    </source>
</evidence>
<accession>A0A5R9PEB2</accession>
<evidence type="ECO:0000313" key="6">
    <source>
        <dbReference type="EMBL" id="TLX21373.1"/>
    </source>
</evidence>
<feature type="domain" description="HipA-like C-terminal" evidence="4">
    <location>
        <begin position="169"/>
        <end position="402"/>
    </location>
</feature>
<dbReference type="GO" id="GO:0005829">
    <property type="term" value="C:cytosol"/>
    <property type="evidence" value="ECO:0007669"/>
    <property type="project" value="TreeGrafter"/>
</dbReference>
<dbReference type="AlphaFoldDB" id="A0A5R9PEB2"/>
<evidence type="ECO:0000313" key="7">
    <source>
        <dbReference type="Proteomes" id="UP000308508"/>
    </source>
</evidence>
<keyword evidence="7" id="KW-1185">Reference proteome</keyword>
<dbReference type="GO" id="GO:0004674">
    <property type="term" value="F:protein serine/threonine kinase activity"/>
    <property type="evidence" value="ECO:0007669"/>
    <property type="project" value="TreeGrafter"/>
</dbReference>
<evidence type="ECO:0000259" key="4">
    <source>
        <dbReference type="Pfam" id="PF07804"/>
    </source>
</evidence>
<dbReference type="InterPro" id="IPR012893">
    <property type="entry name" value="HipA-like_C"/>
</dbReference>
<gene>
    <name evidence="6" type="ORF">E5S66_10565</name>
</gene>
<dbReference type="PANTHER" id="PTHR37419:SF8">
    <property type="entry name" value="TOXIN YJJJ"/>
    <property type="match status" value="1"/>
</dbReference>
<comment type="similarity">
    <text evidence="1">Belongs to the HipA Ser/Thr kinase family.</text>
</comment>
<name>A0A5R9PEB2_9GAMM</name>
<dbReference type="InterPro" id="IPR052028">
    <property type="entry name" value="HipA_Ser/Thr_kinase"/>
</dbReference>
<evidence type="ECO:0000256" key="3">
    <source>
        <dbReference type="ARBA" id="ARBA00022777"/>
    </source>
</evidence>
<feature type="domain" description="HipA N-terminal subdomain 1" evidence="5">
    <location>
        <begin position="8"/>
        <end position="120"/>
    </location>
</feature>
<protein>
    <submittedName>
        <fullName evidence="6">Type II toxin-antitoxin system HipA family toxin</fullName>
    </submittedName>
</protein>
<dbReference type="PANTHER" id="PTHR37419">
    <property type="entry name" value="SERINE/THREONINE-PROTEIN KINASE TOXIN HIPA"/>
    <property type="match status" value="1"/>
</dbReference>
<dbReference type="RefSeq" id="WP_138349171.1">
    <property type="nucleotide sequence ID" value="NZ_SROY01000004.1"/>
</dbReference>
<dbReference type="EMBL" id="SROY01000004">
    <property type="protein sequence ID" value="TLX21373.1"/>
    <property type="molecule type" value="Genomic_DNA"/>
</dbReference>
<dbReference type="Pfam" id="PF13657">
    <property type="entry name" value="Couple_hipA"/>
    <property type="match status" value="1"/>
</dbReference>
<reference evidence="6 7" key="1">
    <citation type="submission" date="2019-04" db="EMBL/GenBank/DDBJ databases">
        <authorList>
            <person name="Grouzdev D.S."/>
            <person name="Nazina T.N."/>
        </authorList>
    </citation>
    <scope>NUCLEOTIDE SEQUENCE [LARGE SCALE GENOMIC DNA]</scope>
    <source>
        <strain evidence="6 7">SHC 3-19</strain>
    </source>
</reference>
<organism evidence="6 7">
    <name type="scientific">Thermomonas fusca</name>
    <dbReference type="NCBI Taxonomy" id="215690"/>
    <lineage>
        <taxon>Bacteria</taxon>
        <taxon>Pseudomonadati</taxon>
        <taxon>Pseudomonadota</taxon>
        <taxon>Gammaproteobacteria</taxon>
        <taxon>Lysobacterales</taxon>
        <taxon>Lysobacteraceae</taxon>
        <taxon>Thermomonas</taxon>
    </lineage>
</organism>